<evidence type="ECO:0000313" key="3">
    <source>
        <dbReference type="EMBL" id="QDV19908.1"/>
    </source>
</evidence>
<keyword evidence="2" id="KW-1133">Transmembrane helix</keyword>
<feature type="transmembrane region" description="Helical" evidence="2">
    <location>
        <begin position="95"/>
        <end position="115"/>
    </location>
</feature>
<evidence type="ECO:0000313" key="4">
    <source>
        <dbReference type="Proteomes" id="UP000320839"/>
    </source>
</evidence>
<protein>
    <submittedName>
        <fullName evidence="3">FecR protein</fullName>
    </submittedName>
</protein>
<dbReference type="OrthoDB" id="255678at2"/>
<proteinExistence type="predicted"/>
<gene>
    <name evidence="3" type="ORF">Pan153_45770</name>
</gene>
<sequence length="563" mass="63311">MSVQDIPPRFDELLNQFLDDKLSADEFAEFEKNLLENPQARKLYFDLLDINSGIDSNNHSRLQKLDQVILQGINASAAPRDIQQSPTGRSSFSTVAYLLVAAASVCIILLAEWLMTDHFFWNQPVRVAQKEKQEEAVPLEMNQPYVATLSRSFDCKWGNENPPRFSGQRLLSKNLTLLQGIAEFRFDSGVRLVLEGPTTINIDSATCATVASGSVVLHGYESSPEFELITPQARFYDIGTEYGAKVDEQGGTELHVFQGAVRVQPEMELAEISAPLVINEGNARLIEPESNKEIHLDPDRFKREVPGQPKALTAVRKELLAYDSFHPPQIADPPRFSDWRNSGFGWTTHWRNGVNKPDNAPGKSLPERSLQPDLKSKDQSGCIELERGNTAWRSLEKPIRLDTDAIYYVSFFIQQAAEPTASGYHYGNISLQSEEVDKLSGKRNKLLFGINSQNYPTLSLKGQTLEKAPPLLPETTYFYVAKIVASENAPDQIFLRAFYENETIPDQEPLIWTCISTPFDDSNTYPHVRIHAGKSGKYRFDELRIGSSWESVVNLQDPAELPE</sequence>
<dbReference type="PANTHER" id="PTHR30273">
    <property type="entry name" value="PERIPLASMIC SIGNAL SENSOR AND SIGMA FACTOR ACTIVATOR FECR-RELATED"/>
    <property type="match status" value="1"/>
</dbReference>
<name>A0A518FUA5_9PLAN</name>
<reference evidence="3 4" key="1">
    <citation type="submission" date="2019-02" db="EMBL/GenBank/DDBJ databases">
        <title>Deep-cultivation of Planctomycetes and their phenomic and genomic characterization uncovers novel biology.</title>
        <authorList>
            <person name="Wiegand S."/>
            <person name="Jogler M."/>
            <person name="Boedeker C."/>
            <person name="Pinto D."/>
            <person name="Vollmers J."/>
            <person name="Rivas-Marin E."/>
            <person name="Kohn T."/>
            <person name="Peeters S.H."/>
            <person name="Heuer A."/>
            <person name="Rast P."/>
            <person name="Oberbeckmann S."/>
            <person name="Bunk B."/>
            <person name="Jeske O."/>
            <person name="Meyerdierks A."/>
            <person name="Storesund J.E."/>
            <person name="Kallscheuer N."/>
            <person name="Luecker S."/>
            <person name="Lage O.M."/>
            <person name="Pohl T."/>
            <person name="Merkel B.J."/>
            <person name="Hornburger P."/>
            <person name="Mueller R.-W."/>
            <person name="Bruemmer F."/>
            <person name="Labrenz M."/>
            <person name="Spormann A.M."/>
            <person name="Op den Camp H."/>
            <person name="Overmann J."/>
            <person name="Amann R."/>
            <person name="Jetten M.S.M."/>
            <person name="Mascher T."/>
            <person name="Medema M.H."/>
            <person name="Devos D.P."/>
            <person name="Kaster A.-K."/>
            <person name="Ovreas L."/>
            <person name="Rohde M."/>
            <person name="Galperin M.Y."/>
            <person name="Jogler C."/>
        </authorList>
    </citation>
    <scope>NUCLEOTIDE SEQUENCE [LARGE SCALE GENOMIC DNA]</scope>
    <source>
        <strain evidence="3 4">Pan153</strain>
    </source>
</reference>
<dbReference type="RefSeq" id="WP_145457832.1">
    <property type="nucleotide sequence ID" value="NZ_CP036317.1"/>
</dbReference>
<dbReference type="InterPro" id="IPR012373">
    <property type="entry name" value="Ferrdict_sens_TM"/>
</dbReference>
<organism evidence="3 4">
    <name type="scientific">Gimesia panareensis</name>
    <dbReference type="NCBI Taxonomy" id="2527978"/>
    <lineage>
        <taxon>Bacteria</taxon>
        <taxon>Pseudomonadati</taxon>
        <taxon>Planctomycetota</taxon>
        <taxon>Planctomycetia</taxon>
        <taxon>Planctomycetales</taxon>
        <taxon>Planctomycetaceae</taxon>
        <taxon>Gimesia</taxon>
    </lineage>
</organism>
<dbReference type="GO" id="GO:0016989">
    <property type="term" value="F:sigma factor antagonist activity"/>
    <property type="evidence" value="ECO:0007669"/>
    <property type="project" value="TreeGrafter"/>
</dbReference>
<dbReference type="Proteomes" id="UP000320839">
    <property type="component" value="Chromosome"/>
</dbReference>
<keyword evidence="2" id="KW-0472">Membrane</keyword>
<feature type="region of interest" description="Disordered" evidence="1">
    <location>
        <begin position="350"/>
        <end position="380"/>
    </location>
</feature>
<evidence type="ECO:0000256" key="2">
    <source>
        <dbReference type="SAM" id="Phobius"/>
    </source>
</evidence>
<dbReference type="AlphaFoldDB" id="A0A518FUA5"/>
<keyword evidence="2" id="KW-0812">Transmembrane</keyword>
<dbReference type="PANTHER" id="PTHR30273:SF2">
    <property type="entry name" value="PROTEIN FECR"/>
    <property type="match status" value="1"/>
</dbReference>
<accession>A0A518FUA5</accession>
<evidence type="ECO:0000256" key="1">
    <source>
        <dbReference type="SAM" id="MobiDB-lite"/>
    </source>
</evidence>
<dbReference type="EMBL" id="CP036317">
    <property type="protein sequence ID" value="QDV19908.1"/>
    <property type="molecule type" value="Genomic_DNA"/>
</dbReference>